<sequence>MFVILLLIWAHAAFASSVSVRRPLDDQYPLIARINSSYSWAFAEDTFASLTNASLTYTASQLPAWLSFDPSTRTLHGTPSPPDEGTPRIRITANDTATFDTASSWVSLCVTPYPPPAIQNAIAAQFNADNPSLSSVFVLSPNSALSTDAPTLRIPPGWSFSIGFDWKTFNGSDTIYYSALQADGSPLPPWMTFDSDGITLDGVTPHQNILPTPHMLSLALHASDQEGYSASSVPFAVVIAPHELSAAAGSLPTINITASTSLDVALNSPIDFAGILVDTSPIDPADVVSLSIDTSQSPWLHYDEGSKRLSGQPPKDLDRQNGAALPVTLMTSFNQTLHTNVHVAVVPSFFSQSALDPILVDPGKNVDFSLARFFSNATGMNGRSDDVNLTASYDPREASDYLRFDSSSALLSGTVPQNVSSTGANYSHITVTFTAYSRITHSTSHTTLPVSLTPADYNHSQPANQPHSGRLSPAARRKLLLGLGIAFGIIGGFLMLGLLLACFRRCARVNDSALTGDAGARAWTEKERQWYGIGNVGRADPEKGYGWTDNSGPSMTAAGARYGDMGLGLQRVLTRTASNSDSAAGPRSPGQLSKAEFVGKLRATVRNVSNRYRRARKSAIGKPMMLLGEDQLAGAGAPATPALAALRGFDAADFSGAPSSLRSPSSSTAERSIPKRRADFAPPKSPKGPRNPAAAHVRGDRTSTHDPRPSVDSAMSVVSLASNSSTRTHATEAVVHKAARATSVRSMKSASGQSYHSQAEDAPRTRLVPFTDVNRVPVPQLPPKDGADAGTTASGRSTKKRVVSQAASVVRNSADGRADELAVGMRYVRALGEDKDSARSPSGSFSSLESSHKARSSLGSGSGIRKSDDVLRILVRAAERFRFRLHVRPLGGDPQAAGQFTARQLSGKALPPFLYADLDMARGGPEVKRHKDTVKFWGIPRVEDVGEVHVGVYAADGECVGQAVVEVIGRG</sequence>
<evidence type="ECO:0000313" key="2">
    <source>
        <dbReference type="Proteomes" id="UP000814140"/>
    </source>
</evidence>
<protein>
    <submittedName>
        <fullName evidence="1">Uncharacterized protein</fullName>
    </submittedName>
</protein>
<organism evidence="1 2">
    <name type="scientific">Artomyces pyxidatus</name>
    <dbReference type="NCBI Taxonomy" id="48021"/>
    <lineage>
        <taxon>Eukaryota</taxon>
        <taxon>Fungi</taxon>
        <taxon>Dikarya</taxon>
        <taxon>Basidiomycota</taxon>
        <taxon>Agaricomycotina</taxon>
        <taxon>Agaricomycetes</taxon>
        <taxon>Russulales</taxon>
        <taxon>Auriscalpiaceae</taxon>
        <taxon>Artomyces</taxon>
    </lineage>
</organism>
<dbReference type="Proteomes" id="UP000814140">
    <property type="component" value="Unassembled WGS sequence"/>
</dbReference>
<comment type="caution">
    <text evidence="1">The sequence shown here is derived from an EMBL/GenBank/DDBJ whole genome shotgun (WGS) entry which is preliminary data.</text>
</comment>
<name>A0ACB8SV43_9AGAM</name>
<proteinExistence type="predicted"/>
<reference evidence="1" key="2">
    <citation type="journal article" date="2022" name="New Phytol.">
        <title>Evolutionary transition to the ectomycorrhizal habit in the genomes of a hyperdiverse lineage of mushroom-forming fungi.</title>
        <authorList>
            <person name="Looney B."/>
            <person name="Miyauchi S."/>
            <person name="Morin E."/>
            <person name="Drula E."/>
            <person name="Courty P.E."/>
            <person name="Kohler A."/>
            <person name="Kuo A."/>
            <person name="LaButti K."/>
            <person name="Pangilinan J."/>
            <person name="Lipzen A."/>
            <person name="Riley R."/>
            <person name="Andreopoulos W."/>
            <person name="He G."/>
            <person name="Johnson J."/>
            <person name="Nolan M."/>
            <person name="Tritt A."/>
            <person name="Barry K.W."/>
            <person name="Grigoriev I.V."/>
            <person name="Nagy L.G."/>
            <person name="Hibbett D."/>
            <person name="Henrissat B."/>
            <person name="Matheny P.B."/>
            <person name="Labbe J."/>
            <person name="Martin F.M."/>
        </authorList>
    </citation>
    <scope>NUCLEOTIDE SEQUENCE</scope>
    <source>
        <strain evidence="1">HHB10654</strain>
    </source>
</reference>
<gene>
    <name evidence="1" type="ORF">BV25DRAFT_1888613</name>
</gene>
<keyword evidence="2" id="KW-1185">Reference proteome</keyword>
<accession>A0ACB8SV43</accession>
<evidence type="ECO:0000313" key="1">
    <source>
        <dbReference type="EMBL" id="KAI0060254.1"/>
    </source>
</evidence>
<dbReference type="EMBL" id="MU277220">
    <property type="protein sequence ID" value="KAI0060254.1"/>
    <property type="molecule type" value="Genomic_DNA"/>
</dbReference>
<reference evidence="1" key="1">
    <citation type="submission" date="2021-03" db="EMBL/GenBank/DDBJ databases">
        <authorList>
            <consortium name="DOE Joint Genome Institute"/>
            <person name="Ahrendt S."/>
            <person name="Looney B.P."/>
            <person name="Miyauchi S."/>
            <person name="Morin E."/>
            <person name="Drula E."/>
            <person name="Courty P.E."/>
            <person name="Chicoki N."/>
            <person name="Fauchery L."/>
            <person name="Kohler A."/>
            <person name="Kuo A."/>
            <person name="Labutti K."/>
            <person name="Pangilinan J."/>
            <person name="Lipzen A."/>
            <person name="Riley R."/>
            <person name="Andreopoulos W."/>
            <person name="He G."/>
            <person name="Johnson J."/>
            <person name="Barry K.W."/>
            <person name="Grigoriev I.V."/>
            <person name="Nagy L."/>
            <person name="Hibbett D."/>
            <person name="Henrissat B."/>
            <person name="Matheny P.B."/>
            <person name="Labbe J."/>
            <person name="Martin F."/>
        </authorList>
    </citation>
    <scope>NUCLEOTIDE SEQUENCE</scope>
    <source>
        <strain evidence="1">HHB10654</strain>
    </source>
</reference>